<feature type="region of interest" description="Disordered" evidence="1">
    <location>
        <begin position="21"/>
        <end position="49"/>
    </location>
</feature>
<dbReference type="EMBL" id="PISP01000001">
    <property type="protein sequence ID" value="PKD44941.1"/>
    <property type="molecule type" value="Genomic_DNA"/>
</dbReference>
<reference evidence="3 4" key="1">
    <citation type="submission" date="2017-11" db="EMBL/GenBank/DDBJ databases">
        <title>Rhodohalobacter 15182 sp. nov., isolated from a salt lake.</title>
        <authorList>
            <person name="Han S."/>
        </authorList>
    </citation>
    <scope>NUCLEOTIDE SEQUENCE [LARGE SCALE GENOMIC DNA]</scope>
    <source>
        <strain evidence="3 4">15182</strain>
    </source>
</reference>
<keyword evidence="2" id="KW-0812">Transmembrane</keyword>
<protein>
    <submittedName>
        <fullName evidence="3">Uncharacterized protein</fullName>
    </submittedName>
</protein>
<accession>A0A2N0VLC5</accession>
<keyword evidence="4" id="KW-1185">Reference proteome</keyword>
<evidence type="ECO:0000256" key="2">
    <source>
        <dbReference type="SAM" id="Phobius"/>
    </source>
</evidence>
<organism evidence="3 4">
    <name type="scientific">Rhodohalobacter barkolensis</name>
    <dbReference type="NCBI Taxonomy" id="2053187"/>
    <lineage>
        <taxon>Bacteria</taxon>
        <taxon>Pseudomonadati</taxon>
        <taxon>Balneolota</taxon>
        <taxon>Balneolia</taxon>
        <taxon>Balneolales</taxon>
        <taxon>Balneolaceae</taxon>
        <taxon>Rhodohalobacter</taxon>
    </lineage>
</organism>
<name>A0A2N0VLC5_9BACT</name>
<keyword evidence="2" id="KW-0472">Membrane</keyword>
<dbReference type="Proteomes" id="UP000233398">
    <property type="component" value="Unassembled WGS sequence"/>
</dbReference>
<feature type="compositionally biased region" description="Basic residues" evidence="1">
    <location>
        <begin position="30"/>
        <end position="47"/>
    </location>
</feature>
<proteinExistence type="predicted"/>
<keyword evidence="2" id="KW-1133">Transmembrane helix</keyword>
<dbReference type="OrthoDB" id="1525142at2"/>
<gene>
    <name evidence="3" type="ORF">CWD77_05635</name>
</gene>
<dbReference type="AlphaFoldDB" id="A0A2N0VLC5"/>
<sequence length="71" mass="8544">MIRPMMGHRARPKKFEIPLRYHNPEEEEKRKKRIQLKTRSLSRRKREKSQNVRILVYAVGLAAVIFLMSIL</sequence>
<evidence type="ECO:0000256" key="1">
    <source>
        <dbReference type="SAM" id="MobiDB-lite"/>
    </source>
</evidence>
<dbReference type="RefSeq" id="WP_101072236.1">
    <property type="nucleotide sequence ID" value="NZ_PISP01000001.1"/>
</dbReference>
<evidence type="ECO:0000313" key="3">
    <source>
        <dbReference type="EMBL" id="PKD44941.1"/>
    </source>
</evidence>
<comment type="caution">
    <text evidence="3">The sequence shown here is derived from an EMBL/GenBank/DDBJ whole genome shotgun (WGS) entry which is preliminary data.</text>
</comment>
<evidence type="ECO:0000313" key="4">
    <source>
        <dbReference type="Proteomes" id="UP000233398"/>
    </source>
</evidence>
<feature type="transmembrane region" description="Helical" evidence="2">
    <location>
        <begin position="52"/>
        <end position="70"/>
    </location>
</feature>